<protein>
    <submittedName>
        <fullName evidence="1">Uncharacterized protein</fullName>
    </submittedName>
</protein>
<gene>
    <name evidence="1" type="ORF">TorRG33x02_027660</name>
</gene>
<organism evidence="1 2">
    <name type="scientific">Trema orientale</name>
    <name type="common">Charcoal tree</name>
    <name type="synonym">Celtis orientalis</name>
    <dbReference type="NCBI Taxonomy" id="63057"/>
    <lineage>
        <taxon>Eukaryota</taxon>
        <taxon>Viridiplantae</taxon>
        <taxon>Streptophyta</taxon>
        <taxon>Embryophyta</taxon>
        <taxon>Tracheophyta</taxon>
        <taxon>Spermatophyta</taxon>
        <taxon>Magnoliopsida</taxon>
        <taxon>eudicotyledons</taxon>
        <taxon>Gunneridae</taxon>
        <taxon>Pentapetalae</taxon>
        <taxon>rosids</taxon>
        <taxon>fabids</taxon>
        <taxon>Rosales</taxon>
        <taxon>Cannabaceae</taxon>
        <taxon>Trema</taxon>
    </lineage>
</organism>
<dbReference type="OrthoDB" id="10353554at2759"/>
<name>A0A2P5FUK2_TREOI</name>
<reference evidence="2" key="1">
    <citation type="submission" date="2016-06" db="EMBL/GenBank/DDBJ databases">
        <title>Parallel loss of symbiosis genes in relatives of nitrogen-fixing non-legume Parasponia.</title>
        <authorList>
            <person name="Van Velzen R."/>
            <person name="Holmer R."/>
            <person name="Bu F."/>
            <person name="Rutten L."/>
            <person name="Van Zeijl A."/>
            <person name="Liu W."/>
            <person name="Santuari L."/>
            <person name="Cao Q."/>
            <person name="Sharma T."/>
            <person name="Shen D."/>
            <person name="Roswanjaya Y."/>
            <person name="Wardhani T."/>
            <person name="Kalhor M.S."/>
            <person name="Jansen J."/>
            <person name="Van den Hoogen J."/>
            <person name="Gungor B."/>
            <person name="Hartog M."/>
            <person name="Hontelez J."/>
            <person name="Verver J."/>
            <person name="Yang W.-C."/>
            <person name="Schijlen E."/>
            <person name="Repin R."/>
            <person name="Schilthuizen M."/>
            <person name="Schranz E."/>
            <person name="Heidstra R."/>
            <person name="Miyata K."/>
            <person name="Fedorova E."/>
            <person name="Kohlen W."/>
            <person name="Bisseling T."/>
            <person name="Smit S."/>
            <person name="Geurts R."/>
        </authorList>
    </citation>
    <scope>NUCLEOTIDE SEQUENCE [LARGE SCALE GENOMIC DNA]</scope>
    <source>
        <strain evidence="2">cv. RG33-2</strain>
    </source>
</reference>
<keyword evidence="2" id="KW-1185">Reference proteome</keyword>
<sequence length="256" mass="29863">MGVVNLSWGSGYKRLRNRLICHGLYKKNTLFYKTFFTIKIINKKEKIGCMTKVMIDTYMNIKKITDMACLISYERKFWDVSPFTINNELVMVNTSWQHQKNREILARSLHCSPASKKEMVWHKFMQISRNFLTTKSSSSSSPNRILVMLKCYSSLPRCPVVPRSFNSHTITTVVPCNHGGNSFLGRILISFLRFIVPGLRERRSAITSSQRSYRNLQMPIKKISTSHKVSSIFWMKKTDSSRKSLKHYRSEDVTWL</sequence>
<accession>A0A2P5FUK2</accession>
<evidence type="ECO:0000313" key="2">
    <source>
        <dbReference type="Proteomes" id="UP000237000"/>
    </source>
</evidence>
<comment type="caution">
    <text evidence="1">The sequence shown here is derived from an EMBL/GenBank/DDBJ whole genome shotgun (WGS) entry which is preliminary data.</text>
</comment>
<dbReference type="AlphaFoldDB" id="A0A2P5FUK2"/>
<dbReference type="InParanoid" id="A0A2P5FUK2"/>
<dbReference type="Proteomes" id="UP000237000">
    <property type="component" value="Unassembled WGS sequence"/>
</dbReference>
<proteinExistence type="predicted"/>
<dbReference type="EMBL" id="JXTC01000008">
    <property type="protein sequence ID" value="POO01459.1"/>
    <property type="molecule type" value="Genomic_DNA"/>
</dbReference>
<evidence type="ECO:0000313" key="1">
    <source>
        <dbReference type="EMBL" id="POO01459.1"/>
    </source>
</evidence>